<accession>A0AAD8KIR9</accession>
<organism evidence="1 2">
    <name type="scientific">Tagetes erecta</name>
    <name type="common">African marigold</name>
    <dbReference type="NCBI Taxonomy" id="13708"/>
    <lineage>
        <taxon>Eukaryota</taxon>
        <taxon>Viridiplantae</taxon>
        <taxon>Streptophyta</taxon>
        <taxon>Embryophyta</taxon>
        <taxon>Tracheophyta</taxon>
        <taxon>Spermatophyta</taxon>
        <taxon>Magnoliopsida</taxon>
        <taxon>eudicotyledons</taxon>
        <taxon>Gunneridae</taxon>
        <taxon>Pentapetalae</taxon>
        <taxon>asterids</taxon>
        <taxon>campanulids</taxon>
        <taxon>Asterales</taxon>
        <taxon>Asteraceae</taxon>
        <taxon>Asteroideae</taxon>
        <taxon>Heliantheae alliance</taxon>
        <taxon>Tageteae</taxon>
        <taxon>Tagetes</taxon>
    </lineage>
</organism>
<dbReference type="EMBL" id="JAUHHV010000005">
    <property type="protein sequence ID" value="KAK1423489.1"/>
    <property type="molecule type" value="Genomic_DNA"/>
</dbReference>
<dbReference type="Proteomes" id="UP001229421">
    <property type="component" value="Unassembled WGS sequence"/>
</dbReference>
<proteinExistence type="predicted"/>
<gene>
    <name evidence="1" type="ORF">QVD17_18792</name>
</gene>
<keyword evidence="2" id="KW-1185">Reference proteome</keyword>
<protein>
    <submittedName>
        <fullName evidence="1">Uncharacterized protein</fullName>
    </submittedName>
</protein>
<comment type="caution">
    <text evidence="1">The sequence shown here is derived from an EMBL/GenBank/DDBJ whole genome shotgun (WGS) entry which is preliminary data.</text>
</comment>
<evidence type="ECO:0000313" key="1">
    <source>
        <dbReference type="EMBL" id="KAK1423489.1"/>
    </source>
</evidence>
<name>A0AAD8KIR9_TARER</name>
<sequence length="79" mass="8772">MSSFNWFLPSLFAIQNRYLTSSSSSTSDSSSSQSAAIPRNLHLDDLKFPNQLHTGPISQSFGLVRSFDLVFTTIRFNPG</sequence>
<reference evidence="1" key="1">
    <citation type="journal article" date="2023" name="bioRxiv">
        <title>Improved chromosome-level genome assembly for marigold (Tagetes erecta).</title>
        <authorList>
            <person name="Jiang F."/>
            <person name="Yuan L."/>
            <person name="Wang S."/>
            <person name="Wang H."/>
            <person name="Xu D."/>
            <person name="Wang A."/>
            <person name="Fan W."/>
        </authorList>
    </citation>
    <scope>NUCLEOTIDE SEQUENCE</scope>
    <source>
        <strain evidence="1">WSJ</strain>
        <tissue evidence="1">Leaf</tissue>
    </source>
</reference>
<evidence type="ECO:0000313" key="2">
    <source>
        <dbReference type="Proteomes" id="UP001229421"/>
    </source>
</evidence>
<dbReference type="AlphaFoldDB" id="A0AAD8KIR9"/>